<keyword evidence="1" id="KW-0732">Signal</keyword>
<organism evidence="2 3">
    <name type="scientific">Talaromyces atroroseus</name>
    <dbReference type="NCBI Taxonomy" id="1441469"/>
    <lineage>
        <taxon>Eukaryota</taxon>
        <taxon>Fungi</taxon>
        <taxon>Dikarya</taxon>
        <taxon>Ascomycota</taxon>
        <taxon>Pezizomycotina</taxon>
        <taxon>Eurotiomycetes</taxon>
        <taxon>Eurotiomycetidae</taxon>
        <taxon>Eurotiales</taxon>
        <taxon>Trichocomaceae</taxon>
        <taxon>Talaromyces</taxon>
        <taxon>Talaromyces sect. Trachyspermi</taxon>
    </lineage>
</organism>
<dbReference type="EMBL" id="LFMY01000009">
    <property type="protein sequence ID" value="OKL58721.1"/>
    <property type="molecule type" value="Genomic_DNA"/>
</dbReference>
<gene>
    <name evidence="2" type="ORF">UA08_06313</name>
</gene>
<name>A0A225AC81_TALAT</name>
<evidence type="ECO:0000313" key="3">
    <source>
        <dbReference type="Proteomes" id="UP000214365"/>
    </source>
</evidence>
<accession>A0A225AC81</accession>
<evidence type="ECO:0000313" key="2">
    <source>
        <dbReference type="EMBL" id="OKL58721.1"/>
    </source>
</evidence>
<sequence>MFLSLASAALLGAAQVRATFIPTVSGTPQLIGNVSDPTIDRDSCCSARFGSRELWTCRDSQPYANGVPTLPIYSSSASWTEFSSDGTPLIQSWTDAAGNTETGLLCSGDNYEEPFFPILADECDTNTAGACSDNTRYVIWPNSPPLVTSEDATTGIIEAFTWITEAHITDEFVTLVADPAATLYQITYDPSVNGDSTGLPNVTTVQENFWTTDQMPYGTYGGVVVDDVAYLYGQNAAGTVALAQVAVGSVTDKSAYQYYVNGEWTSTIPGVNDTDIAIANAGAGGQGTFYYSSVWGLYVWIGQAGISIAPDFYITTAASPEGPWTEPTNFYSAEYVTESYTLQAHPGLLANASENAIYLTYTVNLAGEYYTPLIYVQWES</sequence>
<dbReference type="OrthoDB" id="2583188at2759"/>
<dbReference type="Proteomes" id="UP000214365">
    <property type="component" value="Unassembled WGS sequence"/>
</dbReference>
<evidence type="ECO:0000256" key="1">
    <source>
        <dbReference type="SAM" id="SignalP"/>
    </source>
</evidence>
<proteinExistence type="predicted"/>
<reference evidence="2 3" key="1">
    <citation type="submission" date="2015-06" db="EMBL/GenBank/DDBJ databases">
        <title>Talaromyces atroroseus IBT 11181 draft genome.</title>
        <authorList>
            <person name="Rasmussen K.B."/>
            <person name="Rasmussen S."/>
            <person name="Petersen B."/>
            <person name="Sicheritz-Ponten T."/>
            <person name="Mortensen U.H."/>
            <person name="Thrane U."/>
        </authorList>
    </citation>
    <scope>NUCLEOTIDE SEQUENCE [LARGE SCALE GENOMIC DNA]</scope>
    <source>
        <strain evidence="2 3">IBT 11181</strain>
    </source>
</reference>
<feature type="chain" id="PRO_5012488579" description="DUF4185 domain-containing protein" evidence="1">
    <location>
        <begin position="19"/>
        <end position="380"/>
    </location>
</feature>
<protein>
    <recommendedName>
        <fullName evidence="4">DUF4185 domain-containing protein</fullName>
    </recommendedName>
</protein>
<keyword evidence="3" id="KW-1185">Reference proteome</keyword>
<dbReference type="AlphaFoldDB" id="A0A225AC81"/>
<dbReference type="GeneID" id="31006069"/>
<evidence type="ECO:0008006" key="4">
    <source>
        <dbReference type="Google" id="ProtNLM"/>
    </source>
</evidence>
<feature type="signal peptide" evidence="1">
    <location>
        <begin position="1"/>
        <end position="18"/>
    </location>
</feature>
<dbReference type="RefSeq" id="XP_020118842.1">
    <property type="nucleotide sequence ID" value="XM_020268623.1"/>
</dbReference>
<comment type="caution">
    <text evidence="2">The sequence shown here is derived from an EMBL/GenBank/DDBJ whole genome shotgun (WGS) entry which is preliminary data.</text>
</comment>